<dbReference type="GO" id="GO:0008757">
    <property type="term" value="F:S-adenosylmethionine-dependent methyltransferase activity"/>
    <property type="evidence" value="ECO:0007669"/>
    <property type="project" value="InterPro"/>
</dbReference>
<dbReference type="Proteomes" id="UP000229681">
    <property type="component" value="Unassembled WGS sequence"/>
</dbReference>
<dbReference type="Gene3D" id="3.40.50.150">
    <property type="entry name" value="Vaccinia Virus protein VP39"/>
    <property type="match status" value="1"/>
</dbReference>
<dbReference type="PANTHER" id="PTHR43591">
    <property type="entry name" value="METHYLTRANSFERASE"/>
    <property type="match status" value="1"/>
</dbReference>
<dbReference type="Pfam" id="PF08241">
    <property type="entry name" value="Methyltransf_11"/>
    <property type="match status" value="1"/>
</dbReference>
<proteinExistence type="predicted"/>
<dbReference type="InterPro" id="IPR029063">
    <property type="entry name" value="SAM-dependent_MTases_sf"/>
</dbReference>
<dbReference type="CDD" id="cd02440">
    <property type="entry name" value="AdoMet_MTases"/>
    <property type="match status" value="1"/>
</dbReference>
<feature type="domain" description="Methyltransferase type 11" evidence="1">
    <location>
        <begin position="77"/>
        <end position="171"/>
    </location>
</feature>
<gene>
    <name evidence="2" type="ORF">CUN49_09940</name>
</gene>
<evidence type="ECO:0000313" key="2">
    <source>
        <dbReference type="EMBL" id="PJF35560.1"/>
    </source>
</evidence>
<accession>A0A2M8PDG0</accession>
<organism evidence="2 3">
    <name type="scientific">Candidatus Thermofonsia Clade 1 bacterium</name>
    <dbReference type="NCBI Taxonomy" id="2364210"/>
    <lineage>
        <taxon>Bacteria</taxon>
        <taxon>Bacillati</taxon>
        <taxon>Chloroflexota</taxon>
        <taxon>Candidatus Thermofontia</taxon>
        <taxon>Candidatus Thermofonsia Clade 1</taxon>
    </lineage>
</organism>
<dbReference type="EMBL" id="PGTM01000138">
    <property type="protein sequence ID" value="PJF35560.1"/>
    <property type="molecule type" value="Genomic_DNA"/>
</dbReference>
<dbReference type="PANTHER" id="PTHR43591:SF24">
    <property type="entry name" value="2-METHOXY-6-POLYPRENYL-1,4-BENZOQUINOL METHYLASE, MITOCHONDRIAL"/>
    <property type="match status" value="1"/>
</dbReference>
<evidence type="ECO:0000313" key="3">
    <source>
        <dbReference type="Proteomes" id="UP000229681"/>
    </source>
</evidence>
<reference evidence="2 3" key="1">
    <citation type="submission" date="2017-11" db="EMBL/GenBank/DDBJ databases">
        <title>Evolution of Phototrophy in the Chloroflexi Phylum Driven by Horizontal Gene Transfer.</title>
        <authorList>
            <person name="Ward L.M."/>
            <person name="Hemp J."/>
            <person name="Shih P.M."/>
            <person name="Mcglynn S.E."/>
            <person name="Fischer W."/>
        </authorList>
    </citation>
    <scope>NUCLEOTIDE SEQUENCE [LARGE SCALE GENOMIC DNA]</scope>
    <source>
        <strain evidence="2">JP3_13</strain>
    </source>
</reference>
<evidence type="ECO:0000259" key="1">
    <source>
        <dbReference type="Pfam" id="PF08241"/>
    </source>
</evidence>
<comment type="caution">
    <text evidence="2">The sequence shown here is derived from an EMBL/GenBank/DDBJ whole genome shotgun (WGS) entry which is preliminary data.</text>
</comment>
<dbReference type="SUPFAM" id="SSF53335">
    <property type="entry name" value="S-adenosyl-L-methionine-dependent methyltransferases"/>
    <property type="match status" value="1"/>
</dbReference>
<dbReference type="InterPro" id="IPR013216">
    <property type="entry name" value="Methyltransf_11"/>
</dbReference>
<protein>
    <recommendedName>
        <fullName evidence="1">Methyltransferase type 11 domain-containing protein</fullName>
    </recommendedName>
</protein>
<dbReference type="AlphaFoldDB" id="A0A2M8PDG0"/>
<name>A0A2M8PDG0_9CHLR</name>
<sequence>MFALWIGVTVVLLGAAVWYLLLATEGVYLGKRVVIALYDLYARRYDRLKQFDQEWELQTLAVPLAKALSAVPKPLILDVATGTGRLPNLLECVPHFKGQVIGLDYSWQMLRVAAEKLGASRRVTLIHQDATCLPFADESFDAVVCLEALEFLPDQAAALAEIVRVARPGAPILLTNRRGFYARLLRGRVQPSQEFAIALIETYGLEQVEIEEWQLEYDLIWATKGGTPGAEARPSDWRAILRCPRCGEVGFQVEAAQGLCCVHCGKALAFRQGILSYAAAQNER</sequence>